<evidence type="ECO:0000313" key="12">
    <source>
        <dbReference type="Proteomes" id="UP000256645"/>
    </source>
</evidence>
<evidence type="ECO:0000256" key="5">
    <source>
        <dbReference type="ARBA" id="ARBA00023136"/>
    </source>
</evidence>
<dbReference type="GO" id="GO:0098552">
    <property type="term" value="C:side of membrane"/>
    <property type="evidence" value="ECO:0007669"/>
    <property type="project" value="UniProtKB-KW"/>
</dbReference>
<proteinExistence type="predicted"/>
<dbReference type="PANTHER" id="PTHR34992:SF1">
    <property type="entry name" value="COPPER ACQUISITION FACTOR BIM1-LIKE DOMAIN-CONTAINING PROTEIN"/>
    <property type="match status" value="1"/>
</dbReference>
<comment type="caution">
    <text evidence="11">The sequence shown here is derived from an EMBL/GenBank/DDBJ whole genome shotgun (WGS) entry which is preliminary data.</text>
</comment>
<dbReference type="AlphaFoldDB" id="A0A3D8S1B7"/>
<accession>A0A3D8S1B7</accession>
<evidence type="ECO:0000256" key="9">
    <source>
        <dbReference type="SAM" id="SignalP"/>
    </source>
</evidence>
<reference evidence="11 12" key="1">
    <citation type="journal article" date="2018" name="IMA Fungus">
        <title>IMA Genome-F 9: Draft genome sequence of Annulohypoxylon stygium, Aspergillus mulundensis, Berkeleyomyces basicola (syn. Thielaviopsis basicola), Ceratocystis smalleyi, two Cercospora beticola strains, Coleophoma cylindrospora, Fusarium fracticaudum, Phialophora cf. hyalina, and Morchella septimelata.</title>
        <authorList>
            <person name="Wingfield B.D."/>
            <person name="Bills G.F."/>
            <person name="Dong Y."/>
            <person name="Huang W."/>
            <person name="Nel W.J."/>
            <person name="Swalarsk-Parry B.S."/>
            <person name="Vaghefi N."/>
            <person name="Wilken P.M."/>
            <person name="An Z."/>
            <person name="de Beer Z.W."/>
            <person name="De Vos L."/>
            <person name="Chen L."/>
            <person name="Duong T.A."/>
            <person name="Gao Y."/>
            <person name="Hammerbacher A."/>
            <person name="Kikkert J.R."/>
            <person name="Li Y."/>
            <person name="Li H."/>
            <person name="Li K."/>
            <person name="Li Q."/>
            <person name="Liu X."/>
            <person name="Ma X."/>
            <person name="Naidoo K."/>
            <person name="Pethybridge S.J."/>
            <person name="Sun J."/>
            <person name="Steenkamp E.T."/>
            <person name="van der Nest M.A."/>
            <person name="van Wyk S."/>
            <person name="Wingfield M.J."/>
            <person name="Xiong C."/>
            <person name="Yue Q."/>
            <person name="Zhang X."/>
        </authorList>
    </citation>
    <scope>NUCLEOTIDE SEQUENCE [LARGE SCALE GENOMIC DNA]</scope>
    <source>
        <strain evidence="11 12">BP6252</strain>
    </source>
</reference>
<gene>
    <name evidence="11" type="ORF">BP6252_04713</name>
</gene>
<evidence type="ECO:0000256" key="2">
    <source>
        <dbReference type="ARBA" id="ARBA00022475"/>
    </source>
</evidence>
<sequence>MRSQVLLTALVAGTASAHFNLDYPAARGFNEDKLGTFPCGSFDTPATNRTVWPMSGGEIALTMGHITANVEVFIGFGNNVGSAFNTVLRPVFAEQGLGAFCMTGFALPAGMNITDGMNATIQVVTNGDPDGGLYNCADITLSSTASAPASGVCTNGTGVTAIAATSTAQPNGTTASTTGSSSSSTKSSAANSVAAAGGMVAAAGALLAAFL</sequence>
<feature type="chain" id="PRO_5017807636" description="Copper acquisition factor BIM1-like domain-containing protein" evidence="9">
    <location>
        <begin position="18"/>
        <end position="211"/>
    </location>
</feature>
<dbReference type="STRING" id="1849047.A0A3D8S1B7"/>
<organism evidence="11 12">
    <name type="scientific">Coleophoma cylindrospora</name>
    <dbReference type="NCBI Taxonomy" id="1849047"/>
    <lineage>
        <taxon>Eukaryota</taxon>
        <taxon>Fungi</taxon>
        <taxon>Dikarya</taxon>
        <taxon>Ascomycota</taxon>
        <taxon>Pezizomycotina</taxon>
        <taxon>Leotiomycetes</taxon>
        <taxon>Helotiales</taxon>
        <taxon>Dermateaceae</taxon>
        <taxon>Coleophoma</taxon>
    </lineage>
</organism>
<evidence type="ECO:0000256" key="3">
    <source>
        <dbReference type="ARBA" id="ARBA00022622"/>
    </source>
</evidence>
<feature type="compositionally biased region" description="Low complexity" evidence="8">
    <location>
        <begin position="171"/>
        <end position="187"/>
    </location>
</feature>
<evidence type="ECO:0000256" key="8">
    <source>
        <dbReference type="SAM" id="MobiDB-lite"/>
    </source>
</evidence>
<dbReference type="CDD" id="cd21176">
    <property type="entry name" value="LPMO_auxiliary-like"/>
    <property type="match status" value="1"/>
</dbReference>
<keyword evidence="3" id="KW-0336">GPI-anchor</keyword>
<dbReference type="InterPro" id="IPR046530">
    <property type="entry name" value="BIM1-like_dom"/>
</dbReference>
<keyword evidence="5" id="KW-0472">Membrane</keyword>
<feature type="domain" description="Copper acquisition factor BIM1-like" evidence="10">
    <location>
        <begin position="16"/>
        <end position="158"/>
    </location>
</feature>
<keyword evidence="12" id="KW-1185">Reference proteome</keyword>
<dbReference type="PANTHER" id="PTHR34992">
    <property type="entry name" value="HYPHAL ANASTAMOSIS-7 PROTEIN"/>
    <property type="match status" value="1"/>
</dbReference>
<keyword evidence="4 9" id="KW-0732">Signal</keyword>
<keyword evidence="6" id="KW-0325">Glycoprotein</keyword>
<dbReference type="GO" id="GO:0005886">
    <property type="term" value="C:plasma membrane"/>
    <property type="evidence" value="ECO:0007669"/>
    <property type="project" value="UniProtKB-SubCell"/>
</dbReference>
<evidence type="ECO:0000256" key="1">
    <source>
        <dbReference type="ARBA" id="ARBA00004609"/>
    </source>
</evidence>
<feature type="signal peptide" evidence="9">
    <location>
        <begin position="1"/>
        <end position="17"/>
    </location>
</feature>
<dbReference type="Proteomes" id="UP000256645">
    <property type="component" value="Unassembled WGS sequence"/>
</dbReference>
<keyword evidence="2" id="KW-1003">Cell membrane</keyword>
<evidence type="ECO:0000259" key="10">
    <source>
        <dbReference type="Pfam" id="PF20238"/>
    </source>
</evidence>
<evidence type="ECO:0000313" key="11">
    <source>
        <dbReference type="EMBL" id="RDW80075.1"/>
    </source>
</evidence>
<evidence type="ECO:0000256" key="6">
    <source>
        <dbReference type="ARBA" id="ARBA00023180"/>
    </source>
</evidence>
<dbReference type="InterPro" id="IPR046936">
    <property type="entry name" value="BIM1-like"/>
</dbReference>
<protein>
    <recommendedName>
        <fullName evidence="10">Copper acquisition factor BIM1-like domain-containing protein</fullName>
    </recommendedName>
</protein>
<evidence type="ECO:0000256" key="7">
    <source>
        <dbReference type="ARBA" id="ARBA00023288"/>
    </source>
</evidence>
<keyword evidence="7" id="KW-0449">Lipoprotein</keyword>
<feature type="region of interest" description="Disordered" evidence="8">
    <location>
        <begin position="168"/>
        <end position="187"/>
    </location>
</feature>
<dbReference type="Pfam" id="PF20238">
    <property type="entry name" value="BIM1-like_dom"/>
    <property type="match status" value="1"/>
</dbReference>
<dbReference type="OrthoDB" id="2146436at2759"/>
<comment type="subcellular location">
    <subcellularLocation>
        <location evidence="1">Cell membrane</location>
        <topology evidence="1">Lipid-anchor</topology>
        <topology evidence="1">GPI-anchor</topology>
    </subcellularLocation>
</comment>
<dbReference type="EMBL" id="PDLM01000004">
    <property type="protein sequence ID" value="RDW80075.1"/>
    <property type="molecule type" value="Genomic_DNA"/>
</dbReference>
<name>A0A3D8S1B7_9HELO</name>
<evidence type="ECO:0000256" key="4">
    <source>
        <dbReference type="ARBA" id="ARBA00022729"/>
    </source>
</evidence>